<evidence type="ECO:0000256" key="2">
    <source>
        <dbReference type="SAM" id="Phobius"/>
    </source>
</evidence>
<dbReference type="InterPro" id="IPR052155">
    <property type="entry name" value="Biofilm_reg_signaling"/>
</dbReference>
<dbReference type="AlphaFoldDB" id="A0A4Y8ZSN7"/>
<keyword evidence="6" id="KW-1185">Reference proteome</keyword>
<dbReference type="RefSeq" id="WP_135085175.1">
    <property type="nucleotide sequence ID" value="NZ_SPDV01000010.1"/>
</dbReference>
<dbReference type="Pfam" id="PF07238">
    <property type="entry name" value="PilZ"/>
    <property type="match status" value="1"/>
</dbReference>
<dbReference type="Pfam" id="PF00990">
    <property type="entry name" value="GGDEF"/>
    <property type="match status" value="1"/>
</dbReference>
<protein>
    <submittedName>
        <fullName evidence="5">EAL domain-containing protein</fullName>
    </submittedName>
</protein>
<keyword evidence="2" id="KW-1133">Transmembrane helix</keyword>
<dbReference type="SUPFAM" id="SSF55073">
    <property type="entry name" value="Nucleotide cyclase"/>
    <property type="match status" value="1"/>
</dbReference>
<dbReference type="SUPFAM" id="SSF141371">
    <property type="entry name" value="PilZ domain-like"/>
    <property type="match status" value="1"/>
</dbReference>
<evidence type="ECO:0000313" key="6">
    <source>
        <dbReference type="Proteomes" id="UP000298213"/>
    </source>
</evidence>
<dbReference type="InterPro" id="IPR035965">
    <property type="entry name" value="PAS-like_dom_sf"/>
</dbReference>
<feature type="transmembrane region" description="Helical" evidence="2">
    <location>
        <begin position="41"/>
        <end position="65"/>
    </location>
</feature>
<keyword evidence="2" id="KW-0812">Transmembrane</keyword>
<dbReference type="PANTHER" id="PTHR44757">
    <property type="entry name" value="DIGUANYLATE CYCLASE DGCP"/>
    <property type="match status" value="1"/>
</dbReference>
<dbReference type="Gene3D" id="3.30.450.20">
    <property type="entry name" value="PAS domain"/>
    <property type="match status" value="1"/>
</dbReference>
<dbReference type="NCBIfam" id="TIGR00254">
    <property type="entry name" value="GGDEF"/>
    <property type="match status" value="1"/>
</dbReference>
<dbReference type="InterPro" id="IPR013656">
    <property type="entry name" value="PAS_4"/>
</dbReference>
<evidence type="ECO:0000313" key="5">
    <source>
        <dbReference type="EMBL" id="TFI59023.1"/>
    </source>
</evidence>
<dbReference type="Pfam" id="PF08448">
    <property type="entry name" value="PAS_4"/>
    <property type="match status" value="1"/>
</dbReference>
<evidence type="ECO:0000259" key="3">
    <source>
        <dbReference type="PROSITE" id="PS50883"/>
    </source>
</evidence>
<dbReference type="SUPFAM" id="SSF55785">
    <property type="entry name" value="PYP-like sensor domain (PAS domain)"/>
    <property type="match status" value="1"/>
</dbReference>
<dbReference type="SMART" id="SM00052">
    <property type="entry name" value="EAL"/>
    <property type="match status" value="1"/>
</dbReference>
<feature type="transmembrane region" description="Helical" evidence="2">
    <location>
        <begin position="133"/>
        <end position="157"/>
    </location>
</feature>
<dbReference type="Gene3D" id="2.40.10.220">
    <property type="entry name" value="predicted glycosyltransferase like domains"/>
    <property type="match status" value="1"/>
</dbReference>
<dbReference type="EMBL" id="SPDV01000010">
    <property type="protein sequence ID" value="TFI59023.1"/>
    <property type="molecule type" value="Genomic_DNA"/>
</dbReference>
<feature type="domain" description="EAL" evidence="3">
    <location>
        <begin position="513"/>
        <end position="764"/>
    </location>
</feature>
<dbReference type="SMART" id="SM00267">
    <property type="entry name" value="GGDEF"/>
    <property type="match status" value="1"/>
</dbReference>
<accession>A0A4Y8ZSN7</accession>
<feature type="domain" description="GGDEF" evidence="4">
    <location>
        <begin position="371"/>
        <end position="504"/>
    </location>
</feature>
<gene>
    <name evidence="5" type="ORF">E2493_07175</name>
</gene>
<dbReference type="InterPro" id="IPR043128">
    <property type="entry name" value="Rev_trsase/Diguanyl_cyclase"/>
</dbReference>
<dbReference type="CDD" id="cd01949">
    <property type="entry name" value="GGDEF"/>
    <property type="match status" value="1"/>
</dbReference>
<dbReference type="InterPro" id="IPR029787">
    <property type="entry name" value="Nucleotide_cyclase"/>
</dbReference>
<keyword evidence="2" id="KW-0472">Membrane</keyword>
<comment type="caution">
    <text evidence="5">The sequence shown here is derived from an EMBL/GenBank/DDBJ whole genome shotgun (WGS) entry which is preliminary data.</text>
</comment>
<evidence type="ECO:0000256" key="1">
    <source>
        <dbReference type="SAM" id="MobiDB-lite"/>
    </source>
</evidence>
<feature type="region of interest" description="Disordered" evidence="1">
    <location>
        <begin position="861"/>
        <end position="888"/>
    </location>
</feature>
<feature type="transmembrane region" description="Helical" evidence="2">
    <location>
        <begin position="164"/>
        <end position="189"/>
    </location>
</feature>
<dbReference type="Gene3D" id="3.20.20.450">
    <property type="entry name" value="EAL domain"/>
    <property type="match status" value="1"/>
</dbReference>
<proteinExistence type="predicted"/>
<dbReference type="PROSITE" id="PS50883">
    <property type="entry name" value="EAL"/>
    <property type="match status" value="1"/>
</dbReference>
<dbReference type="InterPro" id="IPR001633">
    <property type="entry name" value="EAL_dom"/>
</dbReference>
<dbReference type="GO" id="GO:0035438">
    <property type="term" value="F:cyclic-di-GMP binding"/>
    <property type="evidence" value="ECO:0007669"/>
    <property type="project" value="InterPro"/>
</dbReference>
<dbReference type="OrthoDB" id="9814202at2"/>
<dbReference type="InterPro" id="IPR009875">
    <property type="entry name" value="PilZ_domain"/>
</dbReference>
<dbReference type="PANTHER" id="PTHR44757:SF2">
    <property type="entry name" value="BIOFILM ARCHITECTURE MAINTENANCE PROTEIN MBAA"/>
    <property type="match status" value="1"/>
</dbReference>
<reference evidence="5 6" key="1">
    <citation type="submission" date="2019-03" db="EMBL/GenBank/DDBJ databases">
        <title>Genome sequence of Sphingomonas sp. 17J27-24.</title>
        <authorList>
            <person name="Kim M."/>
            <person name="Maeng S."/>
            <person name="Sathiyaraj S."/>
        </authorList>
    </citation>
    <scope>NUCLEOTIDE SEQUENCE [LARGE SCALE GENOMIC DNA]</scope>
    <source>
        <strain evidence="5 6">17J27-24</strain>
    </source>
</reference>
<dbReference type="Pfam" id="PF00563">
    <property type="entry name" value="EAL"/>
    <property type="match status" value="1"/>
</dbReference>
<dbReference type="InterPro" id="IPR035919">
    <property type="entry name" value="EAL_sf"/>
</dbReference>
<dbReference type="Gene3D" id="3.30.70.270">
    <property type="match status" value="1"/>
</dbReference>
<dbReference type="CDD" id="cd01948">
    <property type="entry name" value="EAL"/>
    <property type="match status" value="1"/>
</dbReference>
<dbReference type="Proteomes" id="UP000298213">
    <property type="component" value="Unassembled WGS sequence"/>
</dbReference>
<evidence type="ECO:0000259" key="4">
    <source>
        <dbReference type="PROSITE" id="PS50887"/>
    </source>
</evidence>
<name>A0A4Y8ZSN7_9SPHN</name>
<dbReference type="SUPFAM" id="SSF141868">
    <property type="entry name" value="EAL domain-like"/>
    <property type="match status" value="1"/>
</dbReference>
<feature type="transmembrane region" description="Helical" evidence="2">
    <location>
        <begin position="71"/>
        <end position="90"/>
    </location>
</feature>
<feature type="transmembrane region" description="Helical" evidence="2">
    <location>
        <begin position="102"/>
        <end position="121"/>
    </location>
</feature>
<dbReference type="PROSITE" id="PS50887">
    <property type="entry name" value="GGDEF"/>
    <property type="match status" value="1"/>
</dbReference>
<organism evidence="5 6">
    <name type="scientific">Sphingomonas parva</name>
    <dbReference type="NCBI Taxonomy" id="2555898"/>
    <lineage>
        <taxon>Bacteria</taxon>
        <taxon>Pseudomonadati</taxon>
        <taxon>Pseudomonadota</taxon>
        <taxon>Alphaproteobacteria</taxon>
        <taxon>Sphingomonadales</taxon>
        <taxon>Sphingomonadaceae</taxon>
        <taxon>Sphingomonas</taxon>
    </lineage>
</organism>
<sequence length="888" mass="95310">MSDAGSEASTRLGFGTLLSFDVAAPASSQDRKVAADRADGVAVSVPFLIGSHLLWVALLVGTFLIEGRPLGLLPAPLGGLVLADLCLWSLFRRPSLAPHAKLRFACLHSLVVAGLVFWALSMVTASDSLAAKAALVAALGAGIAAYFTVPLLLILACAATVCGLAFASAAAEMICVAAAATSFLVFLGISRAGDLITTAREQLAAQWELSKARRFVSEFEECGRGWFWETNADGLITYLSADLAREIAGDPDAVIGSRFETLLRVAESEEAADARRSLGFHLAARFPFTDVVVRAPGRDDVWWSVSGTPNFDEFGRFMGFRGIGANLSEERRSEAEKSKLARFDSLTGLPNRPTMRAMLDQALANAEERRQGCALMMIDLDRFKHVNDTLGHPVGDKLLKLVSQRLSDVLGQDGQVGRLGGDEFEAILPGVGEETRLSDIAGRMIAEVCKPYEIEGHRVEVGTSIGIAVAWPGQADPAELIRDADLALYASKAAGRGTFRFFAPEMRTQATERQILERDLREALAKDQFRLLFQPVVESVSEEVVAFEALLRWHHPVRSVLPPAVIVPLAEECGLMPRIGEWVLRTACAEAATWPEHIRIAVNLSPSQFADPSLPAMVTSALASSGLAAERLELEITEGVFPVDGAAPEQILAGLKGLGVRLALDNFGTGRSGLGHLRDAPLDKIKIDQSFVRGAANARSRNAAIIRAIVVLAESLGMDTTAEGAETLEELTLIRSLGCSQVQGFIFGKPMPAQEAHALAATSKPTSEVVAFSRPPRHRLIRMGRIHVADEELAVRLRNISAGGAMIECDRDLAPETKLLLDLDEAGQLPAQVRWCQSGQVGLCFEDEFELRRLARLRPAATTPGGKMLTPSYLKPAGAASRSGRKAG</sequence>
<dbReference type="InterPro" id="IPR000160">
    <property type="entry name" value="GGDEF_dom"/>
</dbReference>